<dbReference type="AlphaFoldDB" id="A0A9D2A515"/>
<evidence type="ECO:0000259" key="5">
    <source>
        <dbReference type="PROSITE" id="PS51635"/>
    </source>
</evidence>
<accession>A0A9D2A515</accession>
<dbReference type="GO" id="GO:0016042">
    <property type="term" value="P:lipid catabolic process"/>
    <property type="evidence" value="ECO:0007669"/>
    <property type="project" value="UniProtKB-UniRule"/>
</dbReference>
<comment type="caution">
    <text evidence="4">Lacks conserved residue(s) required for the propagation of feature annotation.</text>
</comment>
<feature type="active site" description="Nucleophile" evidence="4">
    <location>
        <position position="42"/>
    </location>
</feature>
<dbReference type="Pfam" id="PF01734">
    <property type="entry name" value="Patatin"/>
    <property type="match status" value="1"/>
</dbReference>
<reference evidence="6" key="2">
    <citation type="submission" date="2021-04" db="EMBL/GenBank/DDBJ databases">
        <authorList>
            <person name="Gilroy R."/>
        </authorList>
    </citation>
    <scope>NUCLEOTIDE SEQUENCE</scope>
    <source>
        <strain evidence="6">ChiHjej12B11-24981</strain>
    </source>
</reference>
<keyword evidence="2 4" id="KW-0442">Lipid degradation</keyword>
<dbReference type="Gene3D" id="3.40.1090.10">
    <property type="entry name" value="Cytosolic phospholipase A2 catalytic domain"/>
    <property type="match status" value="2"/>
</dbReference>
<protein>
    <submittedName>
        <fullName evidence="6">Patatin-like phospholipase family protein</fullName>
    </submittedName>
</protein>
<sequence>METTPSAALVLSMGGARGIAHIGVIEALLAHGYRITSLAGSSMGALVGAMYATGRLEACKQWLCTWNRRKMWQLADLSLSRDGLVKGDRFIRELSRLLPNVNIEDLPLPYAALATDITTGEEVKFDRGSLFDAIRASISIPMLFRPFRRGSQRLVDGGILNPLPLAHITRTPGDQLVAVDVNAPAPHCQARRQLNPYQLMTRSSRLMMQQITRYQLAQTPPDLLISLCGDDYDMMEFFRAEEIIEAGRQAAKETLNRAAMLPQMRRSASANPRAD</sequence>
<evidence type="ECO:0000313" key="7">
    <source>
        <dbReference type="Proteomes" id="UP000824023"/>
    </source>
</evidence>
<dbReference type="PANTHER" id="PTHR14226:SF76">
    <property type="entry name" value="NTE FAMILY PROTEIN RSSA"/>
    <property type="match status" value="1"/>
</dbReference>
<organism evidence="6 7">
    <name type="scientific">Candidatus Bacteroides merdipullorum</name>
    <dbReference type="NCBI Taxonomy" id="2838474"/>
    <lineage>
        <taxon>Bacteria</taxon>
        <taxon>Pseudomonadati</taxon>
        <taxon>Bacteroidota</taxon>
        <taxon>Bacteroidia</taxon>
        <taxon>Bacteroidales</taxon>
        <taxon>Bacteroidaceae</taxon>
        <taxon>Bacteroides</taxon>
    </lineage>
</organism>
<keyword evidence="1 4" id="KW-0378">Hydrolase</keyword>
<dbReference type="InterPro" id="IPR050301">
    <property type="entry name" value="NTE"/>
</dbReference>
<evidence type="ECO:0000256" key="3">
    <source>
        <dbReference type="ARBA" id="ARBA00023098"/>
    </source>
</evidence>
<dbReference type="SUPFAM" id="SSF52151">
    <property type="entry name" value="FabD/lysophospholipase-like"/>
    <property type="match status" value="1"/>
</dbReference>
<dbReference type="InterPro" id="IPR002641">
    <property type="entry name" value="PNPLA_dom"/>
</dbReference>
<name>A0A9D2A515_9BACE</name>
<dbReference type="PANTHER" id="PTHR14226">
    <property type="entry name" value="NEUROPATHY TARGET ESTERASE/SWISS CHEESE D.MELANOGASTER"/>
    <property type="match status" value="1"/>
</dbReference>
<keyword evidence="3 4" id="KW-0443">Lipid metabolism</keyword>
<reference evidence="6" key="1">
    <citation type="journal article" date="2021" name="PeerJ">
        <title>Extensive microbial diversity within the chicken gut microbiome revealed by metagenomics and culture.</title>
        <authorList>
            <person name="Gilroy R."/>
            <person name="Ravi A."/>
            <person name="Getino M."/>
            <person name="Pursley I."/>
            <person name="Horton D.L."/>
            <person name="Alikhan N.F."/>
            <person name="Baker D."/>
            <person name="Gharbi K."/>
            <person name="Hall N."/>
            <person name="Watson M."/>
            <person name="Adriaenssens E.M."/>
            <person name="Foster-Nyarko E."/>
            <person name="Jarju S."/>
            <person name="Secka A."/>
            <person name="Antonio M."/>
            <person name="Oren A."/>
            <person name="Chaudhuri R.R."/>
            <person name="La Ragione R."/>
            <person name="Hildebrand F."/>
            <person name="Pallen M.J."/>
        </authorList>
    </citation>
    <scope>NUCLEOTIDE SEQUENCE</scope>
    <source>
        <strain evidence="6">ChiHjej12B11-24981</strain>
    </source>
</reference>
<gene>
    <name evidence="6" type="ORF">H9819_04735</name>
</gene>
<evidence type="ECO:0000256" key="1">
    <source>
        <dbReference type="ARBA" id="ARBA00022801"/>
    </source>
</evidence>
<feature type="active site" description="Proton acceptor" evidence="4">
    <location>
        <position position="156"/>
    </location>
</feature>
<dbReference type="EMBL" id="DXCK01000066">
    <property type="protein sequence ID" value="HIZ01546.1"/>
    <property type="molecule type" value="Genomic_DNA"/>
</dbReference>
<feature type="short sequence motif" description="GXSXG" evidence="4">
    <location>
        <begin position="40"/>
        <end position="44"/>
    </location>
</feature>
<dbReference type="PROSITE" id="PS51635">
    <property type="entry name" value="PNPLA"/>
    <property type="match status" value="1"/>
</dbReference>
<dbReference type="InterPro" id="IPR016035">
    <property type="entry name" value="Acyl_Trfase/lysoPLipase"/>
</dbReference>
<feature type="domain" description="PNPLA" evidence="5">
    <location>
        <begin position="9"/>
        <end position="169"/>
    </location>
</feature>
<feature type="short sequence motif" description="DGA/G" evidence="4">
    <location>
        <begin position="156"/>
        <end position="158"/>
    </location>
</feature>
<dbReference type="GO" id="GO:0016787">
    <property type="term" value="F:hydrolase activity"/>
    <property type="evidence" value="ECO:0007669"/>
    <property type="project" value="UniProtKB-UniRule"/>
</dbReference>
<evidence type="ECO:0000256" key="4">
    <source>
        <dbReference type="PROSITE-ProRule" id="PRU01161"/>
    </source>
</evidence>
<proteinExistence type="predicted"/>
<dbReference type="Proteomes" id="UP000824023">
    <property type="component" value="Unassembled WGS sequence"/>
</dbReference>
<evidence type="ECO:0000313" key="6">
    <source>
        <dbReference type="EMBL" id="HIZ01546.1"/>
    </source>
</evidence>
<evidence type="ECO:0000256" key="2">
    <source>
        <dbReference type="ARBA" id="ARBA00022963"/>
    </source>
</evidence>
<comment type="caution">
    <text evidence="6">The sequence shown here is derived from an EMBL/GenBank/DDBJ whole genome shotgun (WGS) entry which is preliminary data.</text>
</comment>